<dbReference type="InterPro" id="IPR051645">
    <property type="entry name" value="PER33/POM33_regulator"/>
</dbReference>
<keyword evidence="3 7" id="KW-0812">Transmembrane</keyword>
<dbReference type="GO" id="GO:0071786">
    <property type="term" value="P:endoplasmic reticulum tubular network organization"/>
    <property type="evidence" value="ECO:0007669"/>
    <property type="project" value="TreeGrafter"/>
</dbReference>
<dbReference type="GO" id="GO:0061024">
    <property type="term" value="P:membrane organization"/>
    <property type="evidence" value="ECO:0007669"/>
    <property type="project" value="TreeGrafter"/>
</dbReference>
<evidence type="ECO:0000256" key="4">
    <source>
        <dbReference type="ARBA" id="ARBA00022989"/>
    </source>
</evidence>
<dbReference type="GO" id="GO:0016020">
    <property type="term" value="C:membrane"/>
    <property type="evidence" value="ECO:0007669"/>
    <property type="project" value="UniProtKB-SubCell"/>
</dbReference>
<name>A0A8B7ZAV4_ACAPL</name>
<dbReference type="OMA" id="FFSIRPT"/>
<feature type="region of interest" description="Disordered" evidence="6">
    <location>
        <begin position="1"/>
        <end position="34"/>
    </location>
</feature>
<dbReference type="OrthoDB" id="5581259at2759"/>
<dbReference type="GO" id="GO:0005783">
    <property type="term" value="C:endoplasmic reticulum"/>
    <property type="evidence" value="ECO:0007669"/>
    <property type="project" value="TreeGrafter"/>
</dbReference>
<dbReference type="AlphaFoldDB" id="A0A8B7ZAV4"/>
<evidence type="ECO:0000313" key="8">
    <source>
        <dbReference type="Proteomes" id="UP000694845"/>
    </source>
</evidence>
<feature type="transmembrane region" description="Helical" evidence="7">
    <location>
        <begin position="193"/>
        <end position="216"/>
    </location>
</feature>
<feature type="transmembrane region" description="Helical" evidence="7">
    <location>
        <begin position="52"/>
        <end position="73"/>
    </location>
</feature>
<dbReference type="PANTHER" id="PTHR12703:SF4">
    <property type="entry name" value="TRANSMEMBRANE PROTEIN 33"/>
    <property type="match status" value="1"/>
</dbReference>
<dbReference type="CTD" id="55161"/>
<dbReference type="RefSeq" id="XP_022100376.1">
    <property type="nucleotide sequence ID" value="XM_022244684.1"/>
</dbReference>
<dbReference type="PANTHER" id="PTHR12703">
    <property type="entry name" value="TRANSMEMBRANE PROTEIN 33"/>
    <property type="match status" value="1"/>
</dbReference>
<feature type="compositionally biased region" description="Low complexity" evidence="6">
    <location>
        <begin position="12"/>
        <end position="31"/>
    </location>
</feature>
<evidence type="ECO:0000256" key="3">
    <source>
        <dbReference type="ARBA" id="ARBA00022692"/>
    </source>
</evidence>
<protein>
    <submittedName>
        <fullName evidence="9">Transmembrane protein 33-like</fullName>
    </submittedName>
</protein>
<reference evidence="9" key="1">
    <citation type="submission" date="2025-08" db="UniProtKB">
        <authorList>
            <consortium name="RefSeq"/>
        </authorList>
    </citation>
    <scope>IDENTIFICATION</scope>
</reference>
<gene>
    <name evidence="9" type="primary">LOC110984467</name>
</gene>
<evidence type="ECO:0000313" key="9">
    <source>
        <dbReference type="RefSeq" id="XP_022100376.1"/>
    </source>
</evidence>
<evidence type="ECO:0000256" key="2">
    <source>
        <dbReference type="ARBA" id="ARBA00007322"/>
    </source>
</evidence>
<dbReference type="Proteomes" id="UP000694845">
    <property type="component" value="Unplaced"/>
</dbReference>
<evidence type="ECO:0000256" key="1">
    <source>
        <dbReference type="ARBA" id="ARBA00004141"/>
    </source>
</evidence>
<sequence length="276" mass="31360">MPVIEDVTDNEPQGSQDTSQSGTSSSNQSGNGSPGGGFAAVTNYLANNKLDFCLWMSRIVTVFCSLFYLIPIYGPQSALGFYQRAIICNGLTSALRLHQRLPAFQFTRVYLSLLLLEDSCHNLFFSLIFVNSHPITLALTPPFLFALLHASSFTKKLLNLLGPSSLYLVRKLVDKLITNQSQILRFIALDEVILMPCLIFMVFTGRVSFLVPFMYFRFLTFRYASRRNPYCKQIFHELRVVTENYCNKPNTPPFLRNFLTKCIMMISRFAPPIQSQ</sequence>
<keyword evidence="5 7" id="KW-0472">Membrane</keyword>
<keyword evidence="4 7" id="KW-1133">Transmembrane helix</keyword>
<comment type="similarity">
    <text evidence="2">Belongs to the PER33/POM33 family.</text>
</comment>
<keyword evidence="8" id="KW-1185">Reference proteome</keyword>
<organism evidence="8 9">
    <name type="scientific">Acanthaster planci</name>
    <name type="common">Crown-of-thorns starfish</name>
    <dbReference type="NCBI Taxonomy" id="133434"/>
    <lineage>
        <taxon>Eukaryota</taxon>
        <taxon>Metazoa</taxon>
        <taxon>Echinodermata</taxon>
        <taxon>Eleutherozoa</taxon>
        <taxon>Asterozoa</taxon>
        <taxon>Asteroidea</taxon>
        <taxon>Valvatacea</taxon>
        <taxon>Valvatida</taxon>
        <taxon>Acanthasteridae</taxon>
        <taxon>Acanthaster</taxon>
    </lineage>
</organism>
<feature type="transmembrane region" description="Helical" evidence="7">
    <location>
        <begin position="123"/>
        <end position="145"/>
    </location>
</feature>
<dbReference type="Pfam" id="PF03661">
    <property type="entry name" value="TMEM33_Pom33"/>
    <property type="match status" value="1"/>
</dbReference>
<evidence type="ECO:0000256" key="6">
    <source>
        <dbReference type="SAM" id="MobiDB-lite"/>
    </source>
</evidence>
<proteinExistence type="inferred from homology"/>
<dbReference type="KEGG" id="aplc:110984467"/>
<dbReference type="GeneID" id="110984467"/>
<comment type="subcellular location">
    <subcellularLocation>
        <location evidence="1">Membrane</location>
        <topology evidence="1">Multi-pass membrane protein</topology>
    </subcellularLocation>
</comment>
<evidence type="ECO:0000256" key="5">
    <source>
        <dbReference type="ARBA" id="ARBA00023136"/>
    </source>
</evidence>
<accession>A0A8B7ZAV4</accession>
<dbReference type="InterPro" id="IPR005344">
    <property type="entry name" value="TMEM33/Pom33"/>
</dbReference>
<evidence type="ECO:0000256" key="7">
    <source>
        <dbReference type="SAM" id="Phobius"/>
    </source>
</evidence>